<name>A0A8J3K8K6_9ACTN</name>
<protein>
    <submittedName>
        <fullName evidence="2">Uncharacterized protein</fullName>
    </submittedName>
</protein>
<sequence length="86" mass="8902">MLLSADGTRTSGTAALFSEPGRKGGLRPWAGDFRVATDATGVEIPVGMALTLEMPDGRSGKVIVQSRKGGSKNTILALLGEDQAPF</sequence>
<dbReference type="EMBL" id="BONG01000041">
    <property type="protein sequence ID" value="GIF92163.1"/>
    <property type="molecule type" value="Genomic_DNA"/>
</dbReference>
<dbReference type="Proteomes" id="UP000619293">
    <property type="component" value="Unassembled WGS sequence"/>
</dbReference>
<dbReference type="AlphaFoldDB" id="A0A8J3K8K6"/>
<organism evidence="2 3">
    <name type="scientific">Catellatospora chokoriensis</name>
    <dbReference type="NCBI Taxonomy" id="310353"/>
    <lineage>
        <taxon>Bacteria</taxon>
        <taxon>Bacillati</taxon>
        <taxon>Actinomycetota</taxon>
        <taxon>Actinomycetes</taxon>
        <taxon>Micromonosporales</taxon>
        <taxon>Micromonosporaceae</taxon>
        <taxon>Catellatospora</taxon>
    </lineage>
</organism>
<feature type="region of interest" description="Disordered" evidence="1">
    <location>
        <begin position="1"/>
        <end position="25"/>
    </location>
</feature>
<accession>A0A8J3K8K6</accession>
<comment type="caution">
    <text evidence="2">The sequence shown here is derived from an EMBL/GenBank/DDBJ whole genome shotgun (WGS) entry which is preliminary data.</text>
</comment>
<evidence type="ECO:0000313" key="3">
    <source>
        <dbReference type="Proteomes" id="UP000619293"/>
    </source>
</evidence>
<gene>
    <name evidence="2" type="ORF">Cch02nite_56070</name>
</gene>
<reference evidence="2 3" key="1">
    <citation type="submission" date="2021-01" db="EMBL/GenBank/DDBJ databases">
        <title>Whole genome shotgun sequence of Catellatospora chokoriensis NBRC 107358.</title>
        <authorList>
            <person name="Komaki H."/>
            <person name="Tamura T."/>
        </authorList>
    </citation>
    <scope>NUCLEOTIDE SEQUENCE [LARGE SCALE GENOMIC DNA]</scope>
    <source>
        <strain evidence="2 3">NBRC 107358</strain>
    </source>
</reference>
<keyword evidence="3" id="KW-1185">Reference proteome</keyword>
<evidence type="ECO:0000313" key="2">
    <source>
        <dbReference type="EMBL" id="GIF92163.1"/>
    </source>
</evidence>
<evidence type="ECO:0000256" key="1">
    <source>
        <dbReference type="SAM" id="MobiDB-lite"/>
    </source>
</evidence>
<proteinExistence type="predicted"/>
<dbReference type="RefSeq" id="WP_191841919.1">
    <property type="nucleotide sequence ID" value="NZ_BAAALB010000016.1"/>
</dbReference>